<name>A0AA88GHA1_NAELO</name>
<evidence type="ECO:0000256" key="1">
    <source>
        <dbReference type="SAM" id="MobiDB-lite"/>
    </source>
</evidence>
<dbReference type="Pfam" id="PF11563">
    <property type="entry name" value="Protoglobin"/>
    <property type="match status" value="1"/>
</dbReference>
<dbReference type="GO" id="GO:0019825">
    <property type="term" value="F:oxygen binding"/>
    <property type="evidence" value="ECO:0007669"/>
    <property type="project" value="InterPro"/>
</dbReference>
<dbReference type="GO" id="GO:0020037">
    <property type="term" value="F:heme binding"/>
    <property type="evidence" value="ECO:0007669"/>
    <property type="project" value="InterPro"/>
</dbReference>
<dbReference type="InterPro" id="IPR012292">
    <property type="entry name" value="Globin/Proto"/>
</dbReference>
<evidence type="ECO:0000313" key="3">
    <source>
        <dbReference type="EMBL" id="KAG2379389.1"/>
    </source>
</evidence>
<reference evidence="3 4" key="1">
    <citation type="journal article" date="2018" name="BMC Genomics">
        <title>The genome of Naegleria lovaniensis, the basis for a comparative approach to unravel pathogenicity factors of the human pathogenic amoeba N. fowleri.</title>
        <authorList>
            <person name="Liechti N."/>
            <person name="Schurch N."/>
            <person name="Bruggmann R."/>
            <person name="Wittwer M."/>
        </authorList>
    </citation>
    <scope>NUCLEOTIDE SEQUENCE [LARGE SCALE GENOMIC DNA]</scope>
    <source>
        <strain evidence="3 4">ATCC 30569</strain>
    </source>
</reference>
<protein>
    <recommendedName>
        <fullName evidence="2">Globin-sensor domain-containing protein</fullName>
    </recommendedName>
</protein>
<dbReference type="PANTHER" id="PTHR42071:SF1">
    <property type="entry name" value="GLOBIN-SENSOR DOMAIN-CONTAINING PROTEIN"/>
    <property type="match status" value="1"/>
</dbReference>
<proteinExistence type="predicted"/>
<gene>
    <name evidence="3" type="ORF">C9374_007528</name>
</gene>
<comment type="caution">
    <text evidence="3">The sequence shown here is derived from an EMBL/GenBank/DDBJ whole genome shotgun (WGS) entry which is preliminary data.</text>
</comment>
<organism evidence="3 4">
    <name type="scientific">Naegleria lovaniensis</name>
    <name type="common">Amoeba</name>
    <dbReference type="NCBI Taxonomy" id="51637"/>
    <lineage>
        <taxon>Eukaryota</taxon>
        <taxon>Discoba</taxon>
        <taxon>Heterolobosea</taxon>
        <taxon>Tetramitia</taxon>
        <taxon>Eutetramitia</taxon>
        <taxon>Vahlkampfiidae</taxon>
        <taxon>Naegleria</taxon>
    </lineage>
</organism>
<dbReference type="PANTHER" id="PTHR42071">
    <property type="entry name" value="PROTOGLOBIN DOMAIN-CONTAINING PROTEIN"/>
    <property type="match status" value="1"/>
</dbReference>
<evidence type="ECO:0000259" key="2">
    <source>
        <dbReference type="Pfam" id="PF11563"/>
    </source>
</evidence>
<keyword evidence="4" id="KW-1185">Reference proteome</keyword>
<sequence length="292" mass="32557">MSDTASSPPTTTLHSQQLETDLSYRLQYLTQLIGFSHEDIVLIHQSTPILAPLIPTVTELVYDQLFSFSVTKHVFAEYALKKPFTLLEGKGLDHRKGEQLKFRKDMLGRYLVKLVTCDYENINFLKYLDYVGKLHTSKAGNQNIVIDYIHCNALFGFVSDIITNAIMEAPKLTFSTKCKTVRAFNKLLWIQNDLFSRHYQQQDFSIVNGLEKNDTVSKSLEPSVSSMNDSSSSSTLDKNDESSRVVLDVPNGNSQNEPSPSSTSSLTPVTTTLTTVSPLSNASNSLNLSNLS</sequence>
<dbReference type="AlphaFoldDB" id="A0AA88GHA1"/>
<feature type="region of interest" description="Disordered" evidence="1">
    <location>
        <begin position="217"/>
        <end position="269"/>
    </location>
</feature>
<dbReference type="RefSeq" id="XP_044546651.1">
    <property type="nucleotide sequence ID" value="XM_044697503.1"/>
</dbReference>
<dbReference type="Proteomes" id="UP000816034">
    <property type="component" value="Unassembled WGS sequence"/>
</dbReference>
<feature type="domain" description="Globin-sensor" evidence="2">
    <location>
        <begin position="24"/>
        <end position="202"/>
    </location>
</feature>
<feature type="compositionally biased region" description="Low complexity" evidence="1">
    <location>
        <begin position="223"/>
        <end position="236"/>
    </location>
</feature>
<dbReference type="EMBL" id="PYSW02000029">
    <property type="protein sequence ID" value="KAG2379389.1"/>
    <property type="molecule type" value="Genomic_DNA"/>
</dbReference>
<evidence type="ECO:0000313" key="4">
    <source>
        <dbReference type="Proteomes" id="UP000816034"/>
    </source>
</evidence>
<dbReference type="GeneID" id="68099982"/>
<dbReference type="InterPro" id="IPR044398">
    <property type="entry name" value="Globin-sensor_dom"/>
</dbReference>
<accession>A0AA88GHA1</accession>
<feature type="compositionally biased region" description="Low complexity" evidence="1">
    <location>
        <begin position="258"/>
        <end position="269"/>
    </location>
</feature>
<dbReference type="Gene3D" id="1.10.490.10">
    <property type="entry name" value="Globins"/>
    <property type="match status" value="1"/>
</dbReference>